<gene>
    <name evidence="1" type="primary">Abca13_1</name>
    <name evidence="1" type="ORF">FALFRO_R07012</name>
</gene>
<dbReference type="Proteomes" id="UP000534626">
    <property type="component" value="Unassembled WGS sequence"/>
</dbReference>
<evidence type="ECO:0000313" key="1">
    <source>
        <dbReference type="EMBL" id="NWW26808.1"/>
    </source>
</evidence>
<protein>
    <submittedName>
        <fullName evidence="1">ABCAD protein</fullName>
    </submittedName>
</protein>
<feature type="non-terminal residue" evidence="1">
    <location>
        <position position="1"/>
    </location>
</feature>
<keyword evidence="2" id="KW-1185">Reference proteome</keyword>
<dbReference type="EMBL" id="VZRV01009351">
    <property type="protein sequence ID" value="NWW26808.1"/>
    <property type="molecule type" value="Genomic_DNA"/>
</dbReference>
<evidence type="ECO:0000313" key="2">
    <source>
        <dbReference type="Proteomes" id="UP000534626"/>
    </source>
</evidence>
<proteinExistence type="predicted"/>
<reference evidence="1 2" key="1">
    <citation type="submission" date="2019-09" db="EMBL/GenBank/DDBJ databases">
        <title>Bird 10,000 Genomes (B10K) Project - Family phase.</title>
        <authorList>
            <person name="Zhang G."/>
        </authorList>
    </citation>
    <scope>NUCLEOTIDE SEQUENCE [LARGE SCALE GENOMIC DNA]</scope>
    <source>
        <strain evidence="1">B10K-DU-029-77</strain>
    </source>
</reference>
<accession>A0A7K6LRG1</accession>
<comment type="caution">
    <text evidence="1">The sequence shown here is derived from an EMBL/GenBank/DDBJ whole genome shotgun (WGS) entry which is preliminary data.</text>
</comment>
<dbReference type="AlphaFoldDB" id="A0A7K6LRG1"/>
<feature type="non-terminal residue" evidence="1">
    <location>
        <position position="619"/>
    </location>
</feature>
<name>A0A7K6LRG1_9CORV</name>
<sequence>LKHVVALVQNMRNMDVEFLIGRFKQVQENLENFLKNIKPFSSENSELGTLTDWWDAFENISCYWNLTGVWQITQLFQQHELYNVKDVFNLLFDIISLTERLARGNVTEALTEIYAFILTQEEKMPMFTDEELSNQVEGLLTLLEILEDISDEPGEASVCFSAAFCWTLTTATPQSDSTVIPCDFVHSNSTLHYNAVIEVIKELKLITLDSLACSMEDFQMNITRNLTCFFSQIKEWNSILLKFSELHHINSSILKELLDFWNDRSLYAVPLQVNNTHAINCSSTSKSQMALQIVETLSSISVLEMEMAKSLLEQLDDFYGGLSLNRQSRTSLKSVLTNVKNMTTEVSRLLNTEAVLSFLSVIQPLMTLSSVGNQTHSMLMTISALSGNINISDNFENFWFPVVTSIENLLVNFSVRHLLVVIDQEYQLLKFATGQSSSMAPDVLLEQFKTSSVDAMSRNFEDIQEVVKSILCECNNKHYSKIMHVLILLITNESSSNDLLLTVKDITDFLELFQNKSEKDYTGMLFGDSHLSREKLSNTHAAISVLLNSLLHIIADLDIAEEPLHTNNAELHMAGFIDSFFYNAPYSETSTQSQNRTLEIMQEILQVIFQSTAEHDSSK</sequence>
<dbReference type="OrthoDB" id="9833608at2759"/>
<organism evidence="1 2">
    <name type="scientific">Falcunculus frontatus</name>
    <name type="common">Eastern shriketit</name>
    <dbReference type="NCBI Taxonomy" id="254539"/>
    <lineage>
        <taxon>Eukaryota</taxon>
        <taxon>Metazoa</taxon>
        <taxon>Chordata</taxon>
        <taxon>Craniata</taxon>
        <taxon>Vertebrata</taxon>
        <taxon>Euteleostomi</taxon>
        <taxon>Archelosauria</taxon>
        <taxon>Archosauria</taxon>
        <taxon>Dinosauria</taxon>
        <taxon>Saurischia</taxon>
        <taxon>Theropoda</taxon>
        <taxon>Coelurosauria</taxon>
        <taxon>Aves</taxon>
        <taxon>Neognathae</taxon>
        <taxon>Neoaves</taxon>
        <taxon>Telluraves</taxon>
        <taxon>Australaves</taxon>
        <taxon>Passeriformes</taxon>
        <taxon>Corvoidea</taxon>
        <taxon>Pachycephalidae</taxon>
        <taxon>Falcunculus</taxon>
    </lineage>
</organism>